<comment type="subcellular location">
    <subcellularLocation>
        <location evidence="1">Mitochondrion</location>
    </subcellularLocation>
</comment>
<evidence type="ECO:0000256" key="7">
    <source>
        <dbReference type="ARBA" id="ARBA00023274"/>
    </source>
</evidence>
<dbReference type="Pfam" id="PF12829">
    <property type="entry name" value="Mhr1"/>
    <property type="match status" value="1"/>
</dbReference>
<evidence type="ECO:0000256" key="6">
    <source>
        <dbReference type="ARBA" id="ARBA00023163"/>
    </source>
</evidence>
<dbReference type="InterPro" id="IPR024629">
    <property type="entry name" value="Ribosomal_mL67"/>
</dbReference>
<keyword evidence="4" id="KW-0805">Transcription regulation</keyword>
<dbReference type="PANTHER" id="PTHR28184">
    <property type="entry name" value="MITOCHONDRIAL HOMOLOGOUS RECOMBINATION PROTEIN 1"/>
    <property type="match status" value="1"/>
</dbReference>
<evidence type="ECO:0000313" key="9">
    <source>
        <dbReference type="EMBL" id="KAJ1922248.1"/>
    </source>
</evidence>
<keyword evidence="5" id="KW-0496">Mitochondrion</keyword>
<reference evidence="9" key="1">
    <citation type="submission" date="2022-07" db="EMBL/GenBank/DDBJ databases">
        <title>Phylogenomic reconstructions and comparative analyses of Kickxellomycotina fungi.</title>
        <authorList>
            <person name="Reynolds N.K."/>
            <person name="Stajich J.E."/>
            <person name="Barry K."/>
            <person name="Grigoriev I.V."/>
            <person name="Crous P."/>
            <person name="Smith M.E."/>
        </authorList>
    </citation>
    <scope>NUCLEOTIDE SEQUENCE</scope>
    <source>
        <strain evidence="9">NBRC 100468</strain>
    </source>
</reference>
<evidence type="ECO:0000256" key="2">
    <source>
        <dbReference type="ARBA" id="ARBA00010741"/>
    </source>
</evidence>
<proteinExistence type="inferred from homology"/>
<dbReference type="GO" id="GO:0005739">
    <property type="term" value="C:mitochondrion"/>
    <property type="evidence" value="ECO:0007669"/>
    <property type="project" value="UniProtKB-SubCell"/>
</dbReference>
<protein>
    <recommendedName>
        <fullName evidence="8">Large ribosomal subunit protein mL67</fullName>
    </recommendedName>
</protein>
<keyword evidence="10" id="KW-1185">Reference proteome</keyword>
<keyword evidence="6" id="KW-0804">Transcription</keyword>
<dbReference type="GO" id="GO:0000150">
    <property type="term" value="F:DNA strand exchange activity"/>
    <property type="evidence" value="ECO:0007669"/>
    <property type="project" value="InterPro"/>
</dbReference>
<evidence type="ECO:0000256" key="1">
    <source>
        <dbReference type="ARBA" id="ARBA00004173"/>
    </source>
</evidence>
<dbReference type="PANTHER" id="PTHR28184:SF1">
    <property type="entry name" value="LARGE RIBOSOMAL SUBUNIT PROTEIN ML67"/>
    <property type="match status" value="1"/>
</dbReference>
<dbReference type="Proteomes" id="UP001150538">
    <property type="component" value="Unassembled WGS sequence"/>
</dbReference>
<evidence type="ECO:0000256" key="3">
    <source>
        <dbReference type="ARBA" id="ARBA00022980"/>
    </source>
</evidence>
<evidence type="ECO:0000313" key="10">
    <source>
        <dbReference type="Proteomes" id="UP001150538"/>
    </source>
</evidence>
<name>A0A9W8ABN5_9FUNG</name>
<evidence type="ECO:0000256" key="8">
    <source>
        <dbReference type="ARBA" id="ARBA00035185"/>
    </source>
</evidence>
<comment type="caution">
    <text evidence="9">The sequence shown here is derived from an EMBL/GenBank/DDBJ whole genome shotgun (WGS) entry which is preliminary data.</text>
</comment>
<gene>
    <name evidence="9" type="ORF">H4219_000110</name>
</gene>
<dbReference type="GO" id="GO:0003735">
    <property type="term" value="F:structural constituent of ribosome"/>
    <property type="evidence" value="ECO:0007669"/>
    <property type="project" value="TreeGrafter"/>
</dbReference>
<comment type="similarity">
    <text evidence="2">Belongs to the mitochondrion-specific ribosomal protein mL67 family.</text>
</comment>
<accession>A0A9W8ABN5</accession>
<dbReference type="GO" id="GO:0003697">
    <property type="term" value="F:single-stranded DNA binding"/>
    <property type="evidence" value="ECO:0007669"/>
    <property type="project" value="InterPro"/>
</dbReference>
<keyword evidence="7" id="KW-0687">Ribonucleoprotein</keyword>
<dbReference type="OrthoDB" id="434092at2759"/>
<dbReference type="GO" id="GO:0005840">
    <property type="term" value="C:ribosome"/>
    <property type="evidence" value="ECO:0007669"/>
    <property type="project" value="UniProtKB-KW"/>
</dbReference>
<organism evidence="9 10">
    <name type="scientific">Mycoemilia scoparia</name>
    <dbReference type="NCBI Taxonomy" id="417184"/>
    <lineage>
        <taxon>Eukaryota</taxon>
        <taxon>Fungi</taxon>
        <taxon>Fungi incertae sedis</taxon>
        <taxon>Zoopagomycota</taxon>
        <taxon>Kickxellomycotina</taxon>
        <taxon>Kickxellomycetes</taxon>
        <taxon>Kickxellales</taxon>
        <taxon>Kickxellaceae</taxon>
        <taxon>Mycoemilia</taxon>
    </lineage>
</organism>
<sequence length="180" mass="20999">MTTTPILYLFRNIKTSQVLVSTQRNLIKDQNRILRQITDVTVRPPRIRPDLWNPMVVATGFPSSTESQTLQTVLAQTSAPLKQPTEEEIKKHMLLPISKRKIIDMDMIESKIAHLCRALIYFKHTDSPIVKNDINLYWERPEYRDILNGSNLLWPEFVQHKQLELVRGNIICNPELKRLS</sequence>
<dbReference type="GO" id="GO:1990904">
    <property type="term" value="C:ribonucleoprotein complex"/>
    <property type="evidence" value="ECO:0007669"/>
    <property type="project" value="UniProtKB-KW"/>
</dbReference>
<keyword evidence="3" id="KW-0689">Ribosomal protein</keyword>
<evidence type="ECO:0000256" key="4">
    <source>
        <dbReference type="ARBA" id="ARBA00023015"/>
    </source>
</evidence>
<evidence type="ECO:0000256" key="5">
    <source>
        <dbReference type="ARBA" id="ARBA00023128"/>
    </source>
</evidence>
<dbReference type="EMBL" id="JANBPU010000001">
    <property type="protein sequence ID" value="KAJ1922248.1"/>
    <property type="molecule type" value="Genomic_DNA"/>
</dbReference>
<dbReference type="AlphaFoldDB" id="A0A9W8ABN5"/>